<keyword evidence="2" id="KW-1185">Reference proteome</keyword>
<dbReference type="PANTHER" id="PTHR33527">
    <property type="entry name" value="OS07G0274300 PROTEIN"/>
    <property type="match status" value="1"/>
</dbReference>
<protein>
    <submittedName>
        <fullName evidence="1">Uncharacterized protein</fullName>
    </submittedName>
</protein>
<comment type="caution">
    <text evidence="1">The sequence shown here is derived from an EMBL/GenBank/DDBJ whole genome shotgun (WGS) entry which is preliminary data.</text>
</comment>
<sequence length="283" mass="32491">MAKITLDDIHLFYSTDREIFSRLVINLIRNPSQSLLVMALWMSLEHRNSTYIVKELIKLSNVTLNGLAEEAVSCLMCLESKTPLEFRDADIPLTAIIMGKKICSITFYENKFSFICCMKAFLNNVCSYIFTDILARIYPFCTFMNHPMIIPGFPHPTYGSITIIPRTLDYVFPSEGIWGWALNIEVPENDRTIFLTFSRGYPVTEVEVRELFTSHYGDCVEDIQMEPSTSSSSSSSDQSLYARLVVRDIETIDRVLRGGPIAKFKINGKHVWARKFERRESTF</sequence>
<reference evidence="1 2" key="1">
    <citation type="submission" date="2024-11" db="EMBL/GenBank/DDBJ databases">
        <title>A near-complete genome assembly of Cinchona calisaya.</title>
        <authorList>
            <person name="Lian D.C."/>
            <person name="Zhao X.W."/>
            <person name="Wei L."/>
        </authorList>
    </citation>
    <scope>NUCLEOTIDE SEQUENCE [LARGE SCALE GENOMIC DNA]</scope>
    <source>
        <tissue evidence="1">Nenye</tissue>
    </source>
</reference>
<dbReference type="PANTHER" id="PTHR33527:SF18">
    <property type="entry name" value="F13O11.17 PROTEIN"/>
    <property type="match status" value="1"/>
</dbReference>
<evidence type="ECO:0000313" key="2">
    <source>
        <dbReference type="Proteomes" id="UP001630127"/>
    </source>
</evidence>
<name>A0ABD2XT81_9GENT</name>
<dbReference type="EMBL" id="JBJUIK010000017">
    <property type="protein sequence ID" value="KAL3497392.1"/>
    <property type="molecule type" value="Genomic_DNA"/>
</dbReference>
<accession>A0ABD2XT81</accession>
<dbReference type="AlphaFoldDB" id="A0ABD2XT81"/>
<gene>
    <name evidence="1" type="ORF">ACH5RR_040124</name>
</gene>
<evidence type="ECO:0000313" key="1">
    <source>
        <dbReference type="EMBL" id="KAL3497392.1"/>
    </source>
</evidence>
<organism evidence="1 2">
    <name type="scientific">Cinchona calisaya</name>
    <dbReference type="NCBI Taxonomy" id="153742"/>
    <lineage>
        <taxon>Eukaryota</taxon>
        <taxon>Viridiplantae</taxon>
        <taxon>Streptophyta</taxon>
        <taxon>Embryophyta</taxon>
        <taxon>Tracheophyta</taxon>
        <taxon>Spermatophyta</taxon>
        <taxon>Magnoliopsida</taxon>
        <taxon>eudicotyledons</taxon>
        <taxon>Gunneridae</taxon>
        <taxon>Pentapetalae</taxon>
        <taxon>asterids</taxon>
        <taxon>lamiids</taxon>
        <taxon>Gentianales</taxon>
        <taxon>Rubiaceae</taxon>
        <taxon>Cinchonoideae</taxon>
        <taxon>Cinchoneae</taxon>
        <taxon>Cinchona</taxon>
    </lineage>
</organism>
<dbReference type="Proteomes" id="UP001630127">
    <property type="component" value="Unassembled WGS sequence"/>
</dbReference>
<proteinExistence type="predicted"/>